<sequence>MTFHKNQFHLCKNLLNYVVYLLEGVLVYLILMLLYKYNLDIKLILLSGCLIFCATLFLMNFLFQSQIYKVKNNHYRQLSLLRHDVKGLLSPALLQADRIILNKSADKKIIQSAESIASSIEKTSDYLNATKKIDNLF</sequence>
<evidence type="ECO:0000313" key="2">
    <source>
        <dbReference type="EMBL" id="PXZ01626.1"/>
    </source>
</evidence>
<gene>
    <name evidence="2" type="ORF">DK869_01035</name>
</gene>
<comment type="caution">
    <text evidence="2">The sequence shown here is derived from an EMBL/GenBank/DDBJ whole genome shotgun (WGS) entry which is preliminary data.</text>
</comment>
<feature type="transmembrane region" description="Helical" evidence="1">
    <location>
        <begin position="14"/>
        <end position="35"/>
    </location>
</feature>
<keyword evidence="1" id="KW-0472">Membrane</keyword>
<reference evidence="2 3" key="1">
    <citation type="submission" date="2018-05" db="EMBL/GenBank/DDBJ databases">
        <title>Reference genomes for bee gut microbiota database.</title>
        <authorList>
            <person name="Ellegaard K.M."/>
        </authorList>
    </citation>
    <scope>NUCLEOTIDE SEQUENCE [LARGE SCALE GENOMIC DNA]</scope>
    <source>
        <strain evidence="2 3">ESL0284</strain>
    </source>
</reference>
<dbReference type="EMBL" id="QGLT01000001">
    <property type="protein sequence ID" value="PXZ01626.1"/>
    <property type="molecule type" value="Genomic_DNA"/>
</dbReference>
<protein>
    <submittedName>
        <fullName evidence="2">Uncharacterized protein</fullName>
    </submittedName>
</protein>
<keyword evidence="1" id="KW-1133">Transmembrane helix</keyword>
<dbReference type="AlphaFoldDB" id="A0A318N2L9"/>
<feature type="transmembrane region" description="Helical" evidence="1">
    <location>
        <begin position="41"/>
        <end position="63"/>
    </location>
</feature>
<name>A0A318N2L9_9PROT</name>
<evidence type="ECO:0000256" key="1">
    <source>
        <dbReference type="SAM" id="Phobius"/>
    </source>
</evidence>
<organism evidence="2 3">
    <name type="scientific">Commensalibacter melissae</name>
    <dbReference type="NCBI Taxonomy" id="2070537"/>
    <lineage>
        <taxon>Bacteria</taxon>
        <taxon>Pseudomonadati</taxon>
        <taxon>Pseudomonadota</taxon>
        <taxon>Alphaproteobacteria</taxon>
        <taxon>Acetobacterales</taxon>
        <taxon>Acetobacteraceae</taxon>
    </lineage>
</organism>
<keyword evidence="1" id="KW-0812">Transmembrane</keyword>
<proteinExistence type="predicted"/>
<dbReference type="Proteomes" id="UP000247565">
    <property type="component" value="Unassembled WGS sequence"/>
</dbReference>
<accession>A0A318N2L9</accession>
<keyword evidence="3" id="KW-1185">Reference proteome</keyword>
<evidence type="ECO:0000313" key="3">
    <source>
        <dbReference type="Proteomes" id="UP000247565"/>
    </source>
</evidence>